<gene>
    <name evidence="4" type="primary">napD</name>
    <name evidence="5" type="ORF">DFR35_0996</name>
</gene>
<keyword evidence="2 4" id="KW-0963">Cytoplasm</keyword>
<dbReference type="Pfam" id="PF03927">
    <property type="entry name" value="NapD"/>
    <property type="match status" value="1"/>
</dbReference>
<dbReference type="GO" id="GO:0005048">
    <property type="term" value="F:signal sequence binding"/>
    <property type="evidence" value="ECO:0007669"/>
    <property type="project" value="UniProtKB-UniRule"/>
</dbReference>
<evidence type="ECO:0000313" key="6">
    <source>
        <dbReference type="Proteomes" id="UP000268908"/>
    </source>
</evidence>
<evidence type="ECO:0000256" key="1">
    <source>
        <dbReference type="ARBA" id="ARBA00004496"/>
    </source>
</evidence>
<dbReference type="AlphaFoldDB" id="A0A497XMA2"/>
<evidence type="ECO:0000256" key="3">
    <source>
        <dbReference type="ARBA" id="ARBA00023186"/>
    </source>
</evidence>
<sequence length="85" mass="8995">MNISSAIVHARPGHAAEVQSALAAIAGVEIHAVSAEGKLIITIESPGDRETADIFEAISQMDHVMSTSMVYHQTEAEPEAEIQLA</sequence>
<accession>A0A497XMA2</accession>
<dbReference type="RefSeq" id="WP_121240333.1">
    <property type="nucleotide sequence ID" value="NZ_BHVV01000002.1"/>
</dbReference>
<organism evidence="5 6">
    <name type="scientific">Sulfurisoma sediminicola</name>
    <dbReference type="NCBI Taxonomy" id="1381557"/>
    <lineage>
        <taxon>Bacteria</taxon>
        <taxon>Pseudomonadati</taxon>
        <taxon>Pseudomonadota</taxon>
        <taxon>Betaproteobacteria</taxon>
        <taxon>Nitrosomonadales</taxon>
        <taxon>Sterolibacteriaceae</taxon>
        <taxon>Sulfurisoma</taxon>
    </lineage>
</organism>
<keyword evidence="6" id="KW-1185">Reference proteome</keyword>
<dbReference type="PANTHER" id="PTHR38603:SF1">
    <property type="entry name" value="CHAPERONE NAPD"/>
    <property type="match status" value="1"/>
</dbReference>
<dbReference type="HAMAP" id="MF_02200">
    <property type="entry name" value="NapD"/>
    <property type="match status" value="1"/>
</dbReference>
<protein>
    <recommendedName>
        <fullName evidence="4">Chaperone NapD</fullName>
    </recommendedName>
    <alternativeName>
        <fullName evidence="4">NapA signal peptide-binding chaperone NapD</fullName>
    </alternativeName>
</protein>
<dbReference type="Gene3D" id="3.30.70.920">
    <property type="match status" value="1"/>
</dbReference>
<comment type="similarity">
    <text evidence="4">Belongs to the NapD family.</text>
</comment>
<dbReference type="EMBL" id="RCCI01000004">
    <property type="protein sequence ID" value="RLJ68435.1"/>
    <property type="molecule type" value="Genomic_DNA"/>
</dbReference>
<reference evidence="5 6" key="1">
    <citation type="submission" date="2018-10" db="EMBL/GenBank/DDBJ databases">
        <title>Genomic Encyclopedia of Type Strains, Phase IV (KMG-IV): sequencing the most valuable type-strain genomes for metagenomic binning, comparative biology and taxonomic classification.</title>
        <authorList>
            <person name="Goeker M."/>
        </authorList>
    </citation>
    <scope>NUCLEOTIDE SEQUENCE [LARGE SCALE GENOMIC DNA]</scope>
    <source>
        <strain evidence="5 6">DSM 26916</strain>
    </source>
</reference>
<keyword evidence="3 4" id="KW-0143">Chaperone</keyword>
<dbReference type="GO" id="GO:0005737">
    <property type="term" value="C:cytoplasm"/>
    <property type="evidence" value="ECO:0007669"/>
    <property type="project" value="UniProtKB-SubCell"/>
</dbReference>
<dbReference type="GO" id="GO:0051224">
    <property type="term" value="P:negative regulation of protein transport"/>
    <property type="evidence" value="ECO:0007669"/>
    <property type="project" value="UniProtKB-UniRule"/>
</dbReference>
<comment type="function">
    <text evidence="4">Chaperone for NapA, the catalytic subunit of the periplasmic nitrate reductase. It binds directly and specifically to the twin-arginine signal peptide of NapA, preventing premature interaction with the Tat translocase and premature export.</text>
</comment>
<evidence type="ECO:0000313" key="5">
    <source>
        <dbReference type="EMBL" id="RLJ68435.1"/>
    </source>
</evidence>
<name>A0A497XMA2_9PROT</name>
<evidence type="ECO:0000256" key="4">
    <source>
        <dbReference type="HAMAP-Rule" id="MF_02200"/>
    </source>
</evidence>
<evidence type="ECO:0000256" key="2">
    <source>
        <dbReference type="ARBA" id="ARBA00022490"/>
    </source>
</evidence>
<comment type="subcellular location">
    <subcellularLocation>
        <location evidence="1 4">Cytoplasm</location>
    </subcellularLocation>
</comment>
<dbReference type="OrthoDB" id="9181043at2"/>
<dbReference type="PANTHER" id="PTHR38603">
    <property type="entry name" value="CHAPERONE NAPD"/>
    <property type="match status" value="1"/>
</dbReference>
<comment type="caution">
    <text evidence="5">The sequence shown here is derived from an EMBL/GenBank/DDBJ whole genome shotgun (WGS) entry which is preliminary data.</text>
</comment>
<dbReference type="InterPro" id="IPR005623">
    <property type="entry name" value="Chaperone_NapD_NO3_reduct"/>
</dbReference>
<comment type="subunit">
    <text evidence="4">Interacts with the cytoplasmic NapA precursor.</text>
</comment>
<proteinExistence type="inferred from homology"/>
<dbReference type="Proteomes" id="UP000268908">
    <property type="component" value="Unassembled WGS sequence"/>
</dbReference>